<reference evidence="1" key="3">
    <citation type="submission" date="2022-01" db="EMBL/GenBank/DDBJ databases">
        <title>Collection of gut derived symbiotic bacterial strains cultured from healthy donors.</title>
        <authorList>
            <person name="Lin H."/>
            <person name="Kohout C."/>
            <person name="Waligurski E."/>
            <person name="Pamer E.G."/>
        </authorList>
    </citation>
    <scope>NUCLEOTIDE SEQUENCE</scope>
    <source>
        <strain evidence="1">DFI.6.55</strain>
    </source>
</reference>
<proteinExistence type="predicted"/>
<keyword evidence="3" id="KW-1185">Reference proteome</keyword>
<dbReference type="AlphaFoldDB" id="A0AAW5BL72"/>
<dbReference type="InterPro" id="IPR024229">
    <property type="entry name" value="DUF3781"/>
</dbReference>
<protein>
    <submittedName>
        <fullName evidence="1">DUF3781 domain-containing protein</fullName>
    </submittedName>
</protein>
<dbReference type="EMBL" id="JAAITT010000016">
    <property type="protein sequence ID" value="NSJ49532.1"/>
    <property type="molecule type" value="Genomic_DNA"/>
</dbReference>
<accession>A0AAW5BL72</accession>
<evidence type="ECO:0000313" key="4">
    <source>
        <dbReference type="Proteomes" id="UP001299608"/>
    </source>
</evidence>
<dbReference type="EMBL" id="JAKNGE010000004">
    <property type="protein sequence ID" value="MCG4744562.1"/>
    <property type="molecule type" value="Genomic_DNA"/>
</dbReference>
<name>A0AAW5BL72_9FIRM</name>
<evidence type="ECO:0000313" key="3">
    <source>
        <dbReference type="Proteomes" id="UP000669239"/>
    </source>
</evidence>
<reference evidence="2 3" key="1">
    <citation type="journal article" date="2020" name="Cell Host Microbe">
        <title>Functional and Genomic Variation between Human-Derived Isolates of Lachnospiraceae Reveals Inter- and Intra-Species Diversity.</title>
        <authorList>
            <person name="Sorbara M.T."/>
            <person name="Littmann E.R."/>
            <person name="Fontana E."/>
            <person name="Moody T.U."/>
            <person name="Kohout C.E."/>
            <person name="Gjonbalaj M."/>
            <person name="Eaton V."/>
            <person name="Seok R."/>
            <person name="Leiner I.M."/>
            <person name="Pamer E.G."/>
        </authorList>
    </citation>
    <scope>NUCLEOTIDE SEQUENCE [LARGE SCALE GENOMIC DNA]</scope>
    <source>
        <strain evidence="2 3">MSK.1.17</strain>
    </source>
</reference>
<reference evidence="2" key="2">
    <citation type="submission" date="2020-02" db="EMBL/GenBank/DDBJ databases">
        <authorList>
            <person name="Littmann E."/>
            <person name="Sorbara M."/>
        </authorList>
    </citation>
    <scope>NUCLEOTIDE SEQUENCE</scope>
    <source>
        <strain evidence="2">MSK.1.17</strain>
    </source>
</reference>
<dbReference type="RefSeq" id="WP_117559978.1">
    <property type="nucleotide sequence ID" value="NZ_CAXTHN010000018.1"/>
</dbReference>
<gene>
    <name evidence="2" type="ORF">G5B36_12600</name>
    <name evidence="1" type="ORF">L0N08_03960</name>
</gene>
<dbReference type="Proteomes" id="UP000669239">
    <property type="component" value="Unassembled WGS sequence"/>
</dbReference>
<dbReference type="Proteomes" id="UP001299608">
    <property type="component" value="Unassembled WGS sequence"/>
</dbReference>
<evidence type="ECO:0000313" key="1">
    <source>
        <dbReference type="EMBL" id="MCG4744562.1"/>
    </source>
</evidence>
<dbReference type="Pfam" id="PF12636">
    <property type="entry name" value="DUF3781"/>
    <property type="match status" value="1"/>
</dbReference>
<sequence length="82" mass="9541">MSDCALLVDNIDKIHTTEMGIDRIKKNLKLDDTDVVEYCKDLIMDENCHIYRQGKNWYCEIGTIKITVNAYSYTIITAHIKK</sequence>
<organism evidence="1 4">
    <name type="scientific">Enterocloster aldenensis</name>
    <dbReference type="NCBI Taxonomy" id="358742"/>
    <lineage>
        <taxon>Bacteria</taxon>
        <taxon>Bacillati</taxon>
        <taxon>Bacillota</taxon>
        <taxon>Clostridia</taxon>
        <taxon>Lachnospirales</taxon>
        <taxon>Lachnospiraceae</taxon>
        <taxon>Enterocloster</taxon>
    </lineage>
</organism>
<evidence type="ECO:0000313" key="2">
    <source>
        <dbReference type="EMBL" id="NSJ49532.1"/>
    </source>
</evidence>
<comment type="caution">
    <text evidence="1">The sequence shown here is derived from an EMBL/GenBank/DDBJ whole genome shotgun (WGS) entry which is preliminary data.</text>
</comment>